<dbReference type="NCBIfam" id="TIGR01258">
    <property type="entry name" value="pgm_1"/>
    <property type="match status" value="1"/>
</dbReference>
<comment type="caution">
    <text evidence="5">The sequence shown here is derived from an EMBL/GenBank/DDBJ whole genome shotgun (WGS) entry which is preliminary data.</text>
</comment>
<organism evidence="5 6">
    <name type="scientific">Nitzschia inconspicua</name>
    <dbReference type="NCBI Taxonomy" id="303405"/>
    <lineage>
        <taxon>Eukaryota</taxon>
        <taxon>Sar</taxon>
        <taxon>Stramenopiles</taxon>
        <taxon>Ochrophyta</taxon>
        <taxon>Bacillariophyta</taxon>
        <taxon>Bacillariophyceae</taxon>
        <taxon>Bacillariophycidae</taxon>
        <taxon>Bacillariales</taxon>
        <taxon>Bacillariaceae</taxon>
        <taxon>Nitzschia</taxon>
    </lineage>
</organism>
<dbReference type="SMART" id="SM00855">
    <property type="entry name" value="PGAM"/>
    <property type="match status" value="1"/>
</dbReference>
<feature type="binding site" evidence="2">
    <location>
        <position position="97"/>
    </location>
    <ligand>
        <name>substrate</name>
    </ligand>
</feature>
<dbReference type="InterPro" id="IPR001345">
    <property type="entry name" value="PG/BPGM_mutase_AS"/>
</dbReference>
<proteinExistence type="inferred from homology"/>
<protein>
    <recommendedName>
        <fullName evidence="4">Phosphoglycerate mutase</fullName>
        <ecNumber evidence="4">5.4.2.11</ecNumber>
    </recommendedName>
</protein>
<feature type="binding site" evidence="2">
    <location>
        <begin position="130"/>
        <end position="133"/>
    </location>
    <ligand>
        <name>substrate</name>
    </ligand>
</feature>
<comment type="catalytic activity">
    <reaction evidence="4">
        <text>(2R)-2-phosphoglycerate = (2R)-3-phosphoglycerate</text>
        <dbReference type="Rhea" id="RHEA:15901"/>
        <dbReference type="ChEBI" id="CHEBI:58272"/>
        <dbReference type="ChEBI" id="CHEBI:58289"/>
        <dbReference type="EC" id="5.4.2.11"/>
    </reaction>
</comment>
<feature type="active site" description="Tele-phosphohistidine intermediate" evidence="1">
    <location>
        <position position="42"/>
    </location>
</feature>
<gene>
    <name evidence="5" type="ORF">IV203_001684</name>
</gene>
<name>A0A9K3PRR3_9STRA</name>
<dbReference type="OrthoDB" id="354304at2759"/>
<dbReference type="GO" id="GO:0004619">
    <property type="term" value="F:phosphoglycerate mutase activity"/>
    <property type="evidence" value="ECO:0007669"/>
    <property type="project" value="UniProtKB-EC"/>
</dbReference>
<keyword evidence="4" id="KW-0324">Glycolysis</keyword>
<dbReference type="PANTHER" id="PTHR11931">
    <property type="entry name" value="PHOSPHOGLYCERATE MUTASE"/>
    <property type="match status" value="1"/>
</dbReference>
<evidence type="ECO:0000256" key="4">
    <source>
        <dbReference type="RuleBase" id="RU004511"/>
    </source>
</evidence>
<dbReference type="EC" id="5.4.2.11" evidence="4"/>
<dbReference type="PROSITE" id="PS00175">
    <property type="entry name" value="PG_MUTASE"/>
    <property type="match status" value="1"/>
</dbReference>
<accession>A0A9K3PRR3</accession>
<keyword evidence="4" id="KW-0413">Isomerase</keyword>
<dbReference type="CDD" id="cd07067">
    <property type="entry name" value="HP_PGM_like"/>
    <property type="match status" value="1"/>
</dbReference>
<feature type="binding site" evidence="2">
    <location>
        <begin position="41"/>
        <end position="48"/>
    </location>
    <ligand>
        <name>substrate</name>
    </ligand>
</feature>
<dbReference type="Proteomes" id="UP000693970">
    <property type="component" value="Unassembled WGS sequence"/>
</dbReference>
<sequence length="400" mass="45047">MVLPKILSSAVGKPAIRPSVRQVIISPQYCRRSVSTLILLRHGQSQWNGPKARFTGWCDVPLTVRGRVEAVAAGQLMRSRGFKASKVCVAFTSELQRSHETCELALASMAGHEQNTWSSERIRRDVRLNERHYGAVQGKLKDDPELKRQYGDDTLRYWRRSLHGKPPDMDPSHEYYQPPPAPLSESLADCQRRVLDCWEDSIAPALFDEEGLPIPPDGRTVIVVAHANTIRSLMAHFDDAPEDLVTRLYVPNSVPILYRFDRHKSRQTPISLKLESAHGGSHARWMISAENHGAVRDAIQKGGTLTRALFDALSEKDFSVPTNLTVTGAELEKGVRALMKDTMIEDCVVIGMAKQIARELGPNDEIHLSEFERRTKEAYESLTFKHLNEDDVIPEEYGTY</sequence>
<reference evidence="5" key="2">
    <citation type="submission" date="2021-04" db="EMBL/GenBank/DDBJ databases">
        <authorList>
            <person name="Podell S."/>
        </authorList>
    </citation>
    <scope>NUCLEOTIDE SEQUENCE</scope>
    <source>
        <strain evidence="5">Hildebrandi</strain>
    </source>
</reference>
<evidence type="ECO:0000256" key="3">
    <source>
        <dbReference type="PIRSR" id="PIRSR613078-3"/>
    </source>
</evidence>
<feature type="binding site" evidence="2">
    <location>
        <begin position="55"/>
        <end position="56"/>
    </location>
    <ligand>
        <name>substrate</name>
    </ligand>
</feature>
<evidence type="ECO:0000313" key="5">
    <source>
        <dbReference type="EMBL" id="KAG7356996.1"/>
    </source>
</evidence>
<feature type="binding site" evidence="2">
    <location>
        <begin position="159"/>
        <end position="160"/>
    </location>
    <ligand>
        <name>substrate</name>
    </ligand>
</feature>
<dbReference type="InterPro" id="IPR005952">
    <property type="entry name" value="Phosphogly_mut1"/>
</dbReference>
<comment type="similarity">
    <text evidence="4">Belongs to the phosphoglycerate mutase family. BPG-dependent PGAM subfamily.</text>
</comment>
<evidence type="ECO:0000313" key="6">
    <source>
        <dbReference type="Proteomes" id="UP000693970"/>
    </source>
</evidence>
<dbReference type="EMBL" id="JAGRRH010000015">
    <property type="protein sequence ID" value="KAG7356996.1"/>
    <property type="molecule type" value="Genomic_DNA"/>
</dbReference>
<feature type="binding site" evidence="2">
    <location>
        <position position="141"/>
    </location>
    <ligand>
        <name>substrate</name>
    </ligand>
</feature>
<keyword evidence="6" id="KW-1185">Reference proteome</keyword>
<reference evidence="5" key="1">
    <citation type="journal article" date="2021" name="Sci. Rep.">
        <title>Diploid genomic architecture of Nitzschia inconspicua, an elite biomass production diatom.</title>
        <authorList>
            <person name="Oliver A."/>
            <person name="Podell S."/>
            <person name="Pinowska A."/>
            <person name="Traller J.C."/>
            <person name="Smith S.R."/>
            <person name="McClure R."/>
            <person name="Beliaev A."/>
            <person name="Bohutskyi P."/>
            <person name="Hill E.A."/>
            <person name="Rabines A."/>
            <person name="Zheng H."/>
            <person name="Allen L.Z."/>
            <person name="Kuo A."/>
            <person name="Grigoriev I.V."/>
            <person name="Allen A.E."/>
            <person name="Hazlebeck D."/>
            <person name="Allen E.E."/>
        </authorList>
    </citation>
    <scope>NUCLEOTIDE SEQUENCE</scope>
    <source>
        <strain evidence="5">Hildebrandi</strain>
    </source>
</reference>
<evidence type="ECO:0000256" key="2">
    <source>
        <dbReference type="PIRSR" id="PIRSR613078-2"/>
    </source>
</evidence>
<evidence type="ECO:0000256" key="1">
    <source>
        <dbReference type="PIRSR" id="PIRSR613078-1"/>
    </source>
</evidence>
<dbReference type="Pfam" id="PF00300">
    <property type="entry name" value="His_Phos_1"/>
    <property type="match status" value="1"/>
</dbReference>
<dbReference type="GO" id="GO:0006096">
    <property type="term" value="P:glycolytic process"/>
    <property type="evidence" value="ECO:0007669"/>
    <property type="project" value="UniProtKB-KW"/>
</dbReference>
<feature type="active site" description="Proton donor/acceptor" evidence="1">
    <location>
        <position position="130"/>
    </location>
</feature>
<feature type="site" description="Transition state stabilizer" evidence="3">
    <location>
        <position position="226"/>
    </location>
</feature>
<dbReference type="AlphaFoldDB" id="A0A9K3PRR3"/>
<dbReference type="InterPro" id="IPR013078">
    <property type="entry name" value="His_Pase_superF_clade-1"/>
</dbReference>